<feature type="region of interest" description="Disordered" evidence="1">
    <location>
        <begin position="94"/>
        <end position="113"/>
    </location>
</feature>
<reference evidence="2 3" key="1">
    <citation type="submission" date="2018-07" db="EMBL/GenBank/DDBJ databases">
        <title>Chitinophaga K2CV101002-2 sp. nov., isolated from a monsoon evergreen broad-leaved forest soil.</title>
        <authorList>
            <person name="Lv Y."/>
        </authorList>
    </citation>
    <scope>NUCLEOTIDE SEQUENCE [LARGE SCALE GENOMIC DNA]</scope>
    <source>
        <strain evidence="2 3">GDMCC 1.1288</strain>
    </source>
</reference>
<proteinExistence type="predicted"/>
<accession>A0A3E1Y3Q4</accession>
<organism evidence="2 3">
    <name type="scientific">Chitinophaga silvatica</name>
    <dbReference type="NCBI Taxonomy" id="2282649"/>
    <lineage>
        <taxon>Bacteria</taxon>
        <taxon>Pseudomonadati</taxon>
        <taxon>Bacteroidota</taxon>
        <taxon>Chitinophagia</taxon>
        <taxon>Chitinophagales</taxon>
        <taxon>Chitinophagaceae</taxon>
        <taxon>Chitinophaga</taxon>
    </lineage>
</organism>
<gene>
    <name evidence="2" type="ORF">DVR12_25310</name>
</gene>
<evidence type="ECO:0000256" key="1">
    <source>
        <dbReference type="SAM" id="MobiDB-lite"/>
    </source>
</evidence>
<protein>
    <submittedName>
        <fullName evidence="2">Uncharacterized protein</fullName>
    </submittedName>
</protein>
<keyword evidence="3" id="KW-1185">Reference proteome</keyword>
<comment type="caution">
    <text evidence="2">The sequence shown here is derived from an EMBL/GenBank/DDBJ whole genome shotgun (WGS) entry which is preliminary data.</text>
</comment>
<sequence>MHNIRANFRKFYSICKELFAKEVNNWHNFETAPAKGYSAVNRRWVIYKLHLIIYENAAIQQAAITKANVHDLNFLDRLPAKKTIRRLGINLVDGSDDNNNSKARNLLAGLTKK</sequence>
<dbReference type="AlphaFoldDB" id="A0A3E1Y3Q4"/>
<dbReference type="EMBL" id="QPMM01000016">
    <property type="protein sequence ID" value="RFS19127.1"/>
    <property type="molecule type" value="Genomic_DNA"/>
</dbReference>
<evidence type="ECO:0000313" key="2">
    <source>
        <dbReference type="EMBL" id="RFS19127.1"/>
    </source>
</evidence>
<dbReference type="OrthoDB" id="706456at2"/>
<dbReference type="Proteomes" id="UP000260644">
    <property type="component" value="Unassembled WGS sequence"/>
</dbReference>
<name>A0A3E1Y3Q4_9BACT</name>
<evidence type="ECO:0000313" key="3">
    <source>
        <dbReference type="Proteomes" id="UP000260644"/>
    </source>
</evidence>
<dbReference type="RefSeq" id="WP_116978605.1">
    <property type="nucleotide sequence ID" value="NZ_QPMM01000016.1"/>
</dbReference>